<proteinExistence type="predicted"/>
<organism evidence="1 2">
    <name type="scientific">Entomophthora muscae</name>
    <dbReference type="NCBI Taxonomy" id="34485"/>
    <lineage>
        <taxon>Eukaryota</taxon>
        <taxon>Fungi</taxon>
        <taxon>Fungi incertae sedis</taxon>
        <taxon>Zoopagomycota</taxon>
        <taxon>Entomophthoromycotina</taxon>
        <taxon>Entomophthoromycetes</taxon>
        <taxon>Entomophthorales</taxon>
        <taxon>Entomophthoraceae</taxon>
        <taxon>Entomophthora</taxon>
    </lineage>
</organism>
<comment type="caution">
    <text evidence="1">The sequence shown here is derived from an EMBL/GenBank/DDBJ whole genome shotgun (WGS) entry which is preliminary data.</text>
</comment>
<reference evidence="1" key="1">
    <citation type="submission" date="2022-04" db="EMBL/GenBank/DDBJ databases">
        <title>Genome of the entomopathogenic fungus Entomophthora muscae.</title>
        <authorList>
            <person name="Elya C."/>
            <person name="Lovett B.R."/>
            <person name="Lee E."/>
            <person name="Macias A.M."/>
            <person name="Hajek A.E."/>
            <person name="De Bivort B.L."/>
            <person name="Kasson M.T."/>
            <person name="De Fine Licht H.H."/>
            <person name="Stajich J.E."/>
        </authorList>
    </citation>
    <scope>NUCLEOTIDE SEQUENCE</scope>
    <source>
        <strain evidence="1">Berkeley</strain>
    </source>
</reference>
<evidence type="ECO:0000313" key="2">
    <source>
        <dbReference type="Proteomes" id="UP001165960"/>
    </source>
</evidence>
<evidence type="ECO:0000313" key="1">
    <source>
        <dbReference type="EMBL" id="KAJ9068793.1"/>
    </source>
</evidence>
<dbReference type="EMBL" id="QTSX02003689">
    <property type="protein sequence ID" value="KAJ9068793.1"/>
    <property type="molecule type" value="Genomic_DNA"/>
</dbReference>
<keyword evidence="2" id="KW-1185">Reference proteome</keyword>
<dbReference type="Proteomes" id="UP001165960">
    <property type="component" value="Unassembled WGS sequence"/>
</dbReference>
<protein>
    <submittedName>
        <fullName evidence="1">Uncharacterized protein</fullName>
    </submittedName>
</protein>
<sequence length="216" mass="24178">MAKEKKVSKRKVEETLVTEVTTEEVTKKSKKHKKEKRKVEDCDDQDSRATSKEKKSKHKSEKKKKKSKKDKKASSEEKSESPSHESPKSQEASDKNMKCEKVDVKPDSNSAGWTDWNKTSFGGDAARKEKFLKLMGAKKPASSDTQNEAAMPTKKGLFGSLKSSLFQPKTSAGSYGTSSLSEQTQQKIQSDLEHQFEEGLKFKKNMQRGARRGLGA</sequence>
<name>A0ACC2T2G5_9FUNG</name>
<accession>A0ACC2T2G5</accession>
<gene>
    <name evidence="1" type="ORF">DSO57_1025073</name>
</gene>